<dbReference type="NCBIfam" id="TIGR00732">
    <property type="entry name" value="dprA"/>
    <property type="match status" value="1"/>
</dbReference>
<evidence type="ECO:0000313" key="6">
    <source>
        <dbReference type="Proteomes" id="UP000182818"/>
    </source>
</evidence>
<dbReference type="PANTHER" id="PTHR43022:SF1">
    <property type="entry name" value="PROTEIN SMF"/>
    <property type="match status" value="1"/>
</dbReference>
<dbReference type="InterPro" id="IPR057666">
    <property type="entry name" value="DrpA_SLOG"/>
</dbReference>
<protein>
    <submittedName>
        <fullName evidence="4">DNA processing protein</fullName>
    </submittedName>
    <submittedName>
        <fullName evidence="3">DNA protecting protein DprA</fullName>
    </submittedName>
</protein>
<dbReference type="PANTHER" id="PTHR43022">
    <property type="entry name" value="PROTEIN SMF"/>
    <property type="match status" value="1"/>
</dbReference>
<proteinExistence type="inferred from homology"/>
<keyword evidence="6" id="KW-1185">Reference proteome</keyword>
<dbReference type="EMBL" id="JQBY01000006">
    <property type="protein sequence ID" value="KRN82856.1"/>
    <property type="molecule type" value="Genomic_DNA"/>
</dbReference>
<dbReference type="InterPro" id="IPR003488">
    <property type="entry name" value="DprA"/>
</dbReference>
<dbReference type="GeneID" id="76043168"/>
<gene>
    <name evidence="3" type="ORF">IV87_GL001806</name>
    <name evidence="4" type="ORF">SAMN04487973_102192</name>
</gene>
<dbReference type="PATRIC" id="fig|319653.3.peg.1838"/>
<dbReference type="STRING" id="319653.SAMN04487973_102192"/>
<name>A0A0R2K019_9LACO</name>
<comment type="caution">
    <text evidence="3">The sequence shown here is derived from an EMBL/GenBank/DDBJ whole genome shotgun (WGS) entry which is preliminary data.</text>
</comment>
<dbReference type="Proteomes" id="UP000051749">
    <property type="component" value="Unassembled WGS sequence"/>
</dbReference>
<dbReference type="SUPFAM" id="SSF102405">
    <property type="entry name" value="MCP/YpsA-like"/>
    <property type="match status" value="1"/>
</dbReference>
<dbReference type="Gene3D" id="3.40.50.450">
    <property type="match status" value="1"/>
</dbReference>
<reference evidence="3 5" key="1">
    <citation type="journal article" date="2015" name="Genome Announc.">
        <title>Expanding the biotechnology potential of lactobacilli through comparative genomics of 213 strains and associated genera.</title>
        <authorList>
            <person name="Sun Z."/>
            <person name="Harris H.M."/>
            <person name="McCann A."/>
            <person name="Guo C."/>
            <person name="Argimon S."/>
            <person name="Zhang W."/>
            <person name="Yang X."/>
            <person name="Jeffery I.B."/>
            <person name="Cooney J.C."/>
            <person name="Kagawa T.F."/>
            <person name="Liu W."/>
            <person name="Song Y."/>
            <person name="Salvetti E."/>
            <person name="Wrobel A."/>
            <person name="Rasinkangas P."/>
            <person name="Parkhill J."/>
            <person name="Rea M.C."/>
            <person name="O'Sullivan O."/>
            <person name="Ritari J."/>
            <person name="Douillard F.P."/>
            <person name="Paul Ross R."/>
            <person name="Yang R."/>
            <person name="Briner A.E."/>
            <person name="Felis G.E."/>
            <person name="de Vos W.M."/>
            <person name="Barrangou R."/>
            <person name="Klaenhammer T.R."/>
            <person name="Caufield P.W."/>
            <person name="Cui Y."/>
            <person name="Zhang H."/>
            <person name="O'Toole P.W."/>
        </authorList>
    </citation>
    <scope>NUCLEOTIDE SEQUENCE [LARGE SCALE GENOMIC DNA]</scope>
    <source>
        <strain evidence="3 5">DSM 22301</strain>
    </source>
</reference>
<dbReference type="RefSeq" id="WP_057805524.1">
    <property type="nucleotide sequence ID" value="NZ_BJYP01000011.1"/>
</dbReference>
<evidence type="ECO:0000256" key="1">
    <source>
        <dbReference type="ARBA" id="ARBA00006525"/>
    </source>
</evidence>
<evidence type="ECO:0000313" key="5">
    <source>
        <dbReference type="Proteomes" id="UP000051749"/>
    </source>
</evidence>
<dbReference type="GO" id="GO:0009294">
    <property type="term" value="P:DNA-mediated transformation"/>
    <property type="evidence" value="ECO:0007669"/>
    <property type="project" value="InterPro"/>
</dbReference>
<dbReference type="AlphaFoldDB" id="A0A0R2K019"/>
<evidence type="ECO:0000313" key="3">
    <source>
        <dbReference type="EMBL" id="KRN82856.1"/>
    </source>
</evidence>
<evidence type="ECO:0000259" key="2">
    <source>
        <dbReference type="Pfam" id="PF02481"/>
    </source>
</evidence>
<feature type="domain" description="Smf/DprA SLOG" evidence="2">
    <location>
        <begin position="81"/>
        <end position="289"/>
    </location>
</feature>
<dbReference type="Proteomes" id="UP000182818">
    <property type="component" value="Unassembled WGS sequence"/>
</dbReference>
<reference evidence="4 6" key="2">
    <citation type="submission" date="2016-10" db="EMBL/GenBank/DDBJ databases">
        <authorList>
            <person name="Varghese N."/>
            <person name="Submissions S."/>
        </authorList>
    </citation>
    <scope>NUCLEOTIDE SEQUENCE [LARGE SCALE GENOMIC DNA]</scope>
    <source>
        <strain evidence="4 6">CGMCC 1.3889</strain>
    </source>
</reference>
<dbReference type="OrthoDB" id="9785707at2"/>
<sequence length="301" mass="33952">MQLKKFLIKLHLCKGIGCHGEAKFWNWWQTYHSNETNCDLTVSDLVSLGFIRPQNRTQFSNDFTSTRLETAVKRHLSEVKILAICDPNYPTQLKEAYLAPIILFYQGTLELLEYPLLGVVGARLANQYGQDSLQALLPTVIEQNIAVISGLAAGIDELSHKETLRQHGYTIGVIGTGLNRYYPRKNMALQKYMAKNQLILSEYPLDSGPQRHHFVERNRIIAGLCETLCVIQAKQRSGSLITANLALQNNRNVLAVPGKINDPLSVGCNELIVAGAKPVLNSKHIIEEFRFDRIPNMKYDY</sequence>
<accession>A0A0R2K019</accession>
<dbReference type="Pfam" id="PF02481">
    <property type="entry name" value="DNA_processg_A"/>
    <property type="match status" value="1"/>
</dbReference>
<dbReference type="EMBL" id="FOGK01000002">
    <property type="protein sequence ID" value="SER19091.1"/>
    <property type="molecule type" value="Genomic_DNA"/>
</dbReference>
<organism evidence="3 5">
    <name type="scientific">Pediococcus ethanolidurans</name>
    <dbReference type="NCBI Taxonomy" id="319653"/>
    <lineage>
        <taxon>Bacteria</taxon>
        <taxon>Bacillati</taxon>
        <taxon>Bacillota</taxon>
        <taxon>Bacilli</taxon>
        <taxon>Lactobacillales</taxon>
        <taxon>Lactobacillaceae</taxon>
        <taxon>Pediococcus</taxon>
    </lineage>
</organism>
<comment type="similarity">
    <text evidence="1">Belongs to the DprA/Smf family.</text>
</comment>
<evidence type="ECO:0000313" key="4">
    <source>
        <dbReference type="EMBL" id="SER19091.1"/>
    </source>
</evidence>